<name>A0A1L7WST8_9HELO</name>
<keyword evidence="4" id="KW-1185">Reference proteome</keyword>
<protein>
    <recommendedName>
        <fullName evidence="2">2EXR domain-containing protein</fullName>
    </recommendedName>
</protein>
<evidence type="ECO:0000256" key="1">
    <source>
        <dbReference type="SAM" id="MobiDB-lite"/>
    </source>
</evidence>
<dbReference type="PANTHER" id="PTHR35910">
    <property type="entry name" value="2EXR DOMAIN-CONTAINING PROTEIN"/>
    <property type="match status" value="1"/>
</dbReference>
<sequence length="258" mass="30041">MAFNKAADSGQRLEQPDFAEGRTSKDFDDFQLFPRLPIELRLSIWRLSFPEARHVSLDTGFGGDSSIWVHSFRENVEHPLPITLHINHESRAETLRHYTILFIGDLPRFQNTEKRFDRPCWFDLSRDSLWLEAEGLESLDYDDTTWIDEFLDLINGKAVGGTASIRILEMRHSNWEKCTDFSDIWNEGTAKSRKRGLEWFHGLDKLILTSDNIFVGSHHAIEKNVKGWYQKYRANEPTCRIPEITVRESSKPPKYGIL</sequence>
<evidence type="ECO:0000313" key="3">
    <source>
        <dbReference type="EMBL" id="CZR55835.1"/>
    </source>
</evidence>
<gene>
    <name evidence="3" type="ORF">PAC_05723</name>
</gene>
<feature type="region of interest" description="Disordered" evidence="1">
    <location>
        <begin position="1"/>
        <end position="22"/>
    </location>
</feature>
<organism evidence="3 4">
    <name type="scientific">Phialocephala subalpina</name>
    <dbReference type="NCBI Taxonomy" id="576137"/>
    <lineage>
        <taxon>Eukaryota</taxon>
        <taxon>Fungi</taxon>
        <taxon>Dikarya</taxon>
        <taxon>Ascomycota</taxon>
        <taxon>Pezizomycotina</taxon>
        <taxon>Leotiomycetes</taxon>
        <taxon>Helotiales</taxon>
        <taxon>Mollisiaceae</taxon>
        <taxon>Phialocephala</taxon>
        <taxon>Phialocephala fortinii species complex</taxon>
    </lineage>
</organism>
<accession>A0A1L7WST8</accession>
<dbReference type="Proteomes" id="UP000184330">
    <property type="component" value="Unassembled WGS sequence"/>
</dbReference>
<dbReference type="PANTHER" id="PTHR35910:SF6">
    <property type="entry name" value="2EXR DOMAIN-CONTAINING PROTEIN"/>
    <property type="match status" value="1"/>
</dbReference>
<evidence type="ECO:0000259" key="2">
    <source>
        <dbReference type="Pfam" id="PF20150"/>
    </source>
</evidence>
<dbReference type="AlphaFoldDB" id="A0A1L7WST8"/>
<dbReference type="InterPro" id="IPR045518">
    <property type="entry name" value="2EXR"/>
</dbReference>
<evidence type="ECO:0000313" key="4">
    <source>
        <dbReference type="Proteomes" id="UP000184330"/>
    </source>
</evidence>
<proteinExistence type="predicted"/>
<dbReference type="OrthoDB" id="3530648at2759"/>
<reference evidence="3 4" key="1">
    <citation type="submission" date="2016-03" db="EMBL/GenBank/DDBJ databases">
        <authorList>
            <person name="Ploux O."/>
        </authorList>
    </citation>
    <scope>NUCLEOTIDE SEQUENCE [LARGE SCALE GENOMIC DNA]</scope>
    <source>
        <strain evidence="3 4">UAMH 11012</strain>
    </source>
</reference>
<dbReference type="EMBL" id="FJOG01000007">
    <property type="protein sequence ID" value="CZR55835.1"/>
    <property type="molecule type" value="Genomic_DNA"/>
</dbReference>
<dbReference type="Pfam" id="PF20150">
    <property type="entry name" value="2EXR"/>
    <property type="match status" value="1"/>
</dbReference>
<feature type="domain" description="2EXR" evidence="2">
    <location>
        <begin position="30"/>
        <end position="129"/>
    </location>
</feature>